<sequence length="75" mass="8642">MLEELFNVLKADCKNFDLQYEKGKYRLVLDGAKDFTGDTVEEVLNKAVDWLDSDDSKPNMEINYKALGYESDGRE</sequence>
<dbReference type="KEGG" id="asui:ASUIS_0889"/>
<evidence type="ECO:0000313" key="1">
    <source>
        <dbReference type="EMBL" id="AXX89380.1"/>
    </source>
</evidence>
<dbReference type="AlphaFoldDB" id="A0AAD0SQ10"/>
<accession>A0AAD0SQ10</accession>
<organism evidence="1 2">
    <name type="scientific">Arcobacter suis CECT 7833</name>
    <dbReference type="NCBI Taxonomy" id="663365"/>
    <lineage>
        <taxon>Bacteria</taxon>
        <taxon>Pseudomonadati</taxon>
        <taxon>Campylobacterota</taxon>
        <taxon>Epsilonproteobacteria</taxon>
        <taxon>Campylobacterales</taxon>
        <taxon>Arcobacteraceae</taxon>
        <taxon>Arcobacter</taxon>
    </lineage>
</organism>
<reference evidence="1 2" key="1">
    <citation type="submission" date="2018-08" db="EMBL/GenBank/DDBJ databases">
        <title>Complete genome of the Arcobacter suis type strain LMG 26152.</title>
        <authorList>
            <person name="Miller W.G."/>
            <person name="Yee E."/>
            <person name="Bono J.L."/>
        </authorList>
    </citation>
    <scope>NUCLEOTIDE SEQUENCE [LARGE SCALE GENOMIC DNA]</scope>
    <source>
        <strain evidence="1 2">CECT 7833</strain>
    </source>
</reference>
<protein>
    <submittedName>
        <fullName evidence="1">Uncharacterized protein</fullName>
    </submittedName>
</protein>
<proteinExistence type="predicted"/>
<dbReference type="Proteomes" id="UP000263040">
    <property type="component" value="Chromosome"/>
</dbReference>
<name>A0AAD0SQ10_9BACT</name>
<evidence type="ECO:0000313" key="2">
    <source>
        <dbReference type="Proteomes" id="UP000263040"/>
    </source>
</evidence>
<dbReference type="EMBL" id="CP032100">
    <property type="protein sequence ID" value="AXX89380.1"/>
    <property type="molecule type" value="Genomic_DNA"/>
</dbReference>
<dbReference type="RefSeq" id="WP_118885935.1">
    <property type="nucleotide sequence ID" value="NZ_CP032100.1"/>
</dbReference>
<keyword evidence="2" id="KW-1185">Reference proteome</keyword>
<gene>
    <name evidence="1" type="ORF">ASUIS_0889</name>
</gene>